<keyword evidence="2 7" id="KW-0812">Transmembrane</keyword>
<sequence length="263" mass="29361">MDTTPPSRRSNPNSQAKSASRLSRIIYSIEPEAKPPQLSLDLIPSSEKKTPSSLSLKSSTNSLPLQEQLLLSPSPLRKSRNRLVDRYEIPEEGVLERNGYRRRCKGRGSQMGSLGCASPRSDRRLRRRLEVESREERDLIGFVDEVGKLRKRRHSGRSKKEKEKLSLVPSLPSSSTTPKVDEGDGGNLERIGMVVYDLITWKDVAKSSLWFGLGCLCFLSSCFAKGISFSILSAISQLGLLFLGVSFLSNSICQRYKSPMLLQ</sequence>
<feature type="region of interest" description="Disordered" evidence="6">
    <location>
        <begin position="36"/>
        <end position="71"/>
    </location>
</feature>
<dbReference type="InterPro" id="IPR003388">
    <property type="entry name" value="Reticulon"/>
</dbReference>
<keyword evidence="3" id="KW-0256">Endoplasmic reticulum</keyword>
<evidence type="ECO:0000256" key="7">
    <source>
        <dbReference type="SAM" id="Phobius"/>
    </source>
</evidence>
<evidence type="ECO:0000256" key="2">
    <source>
        <dbReference type="ARBA" id="ARBA00022692"/>
    </source>
</evidence>
<feature type="compositionally biased region" description="Low complexity" evidence="6">
    <location>
        <begin position="51"/>
        <end position="71"/>
    </location>
</feature>
<evidence type="ECO:0000313" key="9">
    <source>
        <dbReference type="Proteomes" id="UP000694918"/>
    </source>
</evidence>
<proteinExistence type="predicted"/>
<keyword evidence="4 7" id="KW-1133">Transmembrane helix</keyword>
<feature type="region of interest" description="Disordered" evidence="6">
    <location>
        <begin position="153"/>
        <end position="184"/>
    </location>
</feature>
<dbReference type="GeneID" id="105128907"/>
<accession>A0AAJ6XRY1</accession>
<evidence type="ECO:0000256" key="6">
    <source>
        <dbReference type="SAM" id="MobiDB-lite"/>
    </source>
</evidence>
<keyword evidence="9" id="KW-1185">Reference proteome</keyword>
<feature type="region of interest" description="Disordered" evidence="6">
    <location>
        <begin position="1"/>
        <end position="23"/>
    </location>
</feature>
<gene>
    <name evidence="10" type="primary">LOC105128907</name>
</gene>
<evidence type="ECO:0000256" key="1">
    <source>
        <dbReference type="ARBA" id="ARBA00004477"/>
    </source>
</evidence>
<organism evidence="9 10">
    <name type="scientific">Populus euphratica</name>
    <name type="common">Euphrates poplar</name>
    <dbReference type="NCBI Taxonomy" id="75702"/>
    <lineage>
        <taxon>Eukaryota</taxon>
        <taxon>Viridiplantae</taxon>
        <taxon>Streptophyta</taxon>
        <taxon>Embryophyta</taxon>
        <taxon>Tracheophyta</taxon>
        <taxon>Spermatophyta</taxon>
        <taxon>Magnoliopsida</taxon>
        <taxon>eudicotyledons</taxon>
        <taxon>Gunneridae</taxon>
        <taxon>Pentapetalae</taxon>
        <taxon>rosids</taxon>
        <taxon>fabids</taxon>
        <taxon>Malpighiales</taxon>
        <taxon>Salicaceae</taxon>
        <taxon>Saliceae</taxon>
        <taxon>Populus</taxon>
    </lineage>
</organism>
<protein>
    <submittedName>
        <fullName evidence="10">Reticulon-like protein B17 isoform X1</fullName>
    </submittedName>
</protein>
<dbReference type="PANTHER" id="PTHR46626">
    <property type="entry name" value="RETICULON-LIKE PROTEIN B17"/>
    <property type="match status" value="1"/>
</dbReference>
<feature type="compositionally biased region" description="Low complexity" evidence="6">
    <location>
        <begin position="166"/>
        <end position="178"/>
    </location>
</feature>
<evidence type="ECO:0000256" key="5">
    <source>
        <dbReference type="ARBA" id="ARBA00023136"/>
    </source>
</evidence>
<feature type="compositionally biased region" description="Polar residues" evidence="6">
    <location>
        <begin position="1"/>
        <end position="21"/>
    </location>
</feature>
<dbReference type="InterPro" id="IPR044647">
    <property type="entry name" value="RTNLB17/18/21"/>
</dbReference>
<dbReference type="Pfam" id="PF02453">
    <property type="entry name" value="Reticulon"/>
    <property type="match status" value="1"/>
</dbReference>
<comment type="subcellular location">
    <subcellularLocation>
        <location evidence="1">Endoplasmic reticulum membrane</location>
        <topology evidence="1">Multi-pass membrane protein</topology>
    </subcellularLocation>
</comment>
<dbReference type="KEGG" id="peu:105128907"/>
<dbReference type="AlphaFoldDB" id="A0AAJ6XRY1"/>
<dbReference type="Proteomes" id="UP000694918">
    <property type="component" value="Unplaced"/>
</dbReference>
<feature type="transmembrane region" description="Helical" evidence="7">
    <location>
        <begin position="234"/>
        <end position="253"/>
    </location>
</feature>
<dbReference type="PANTHER" id="PTHR46626:SF2">
    <property type="entry name" value="RETICULON-LIKE PROTEIN B17"/>
    <property type="match status" value="1"/>
</dbReference>
<dbReference type="RefSeq" id="XP_011029067.1">
    <property type="nucleotide sequence ID" value="XM_011030765.1"/>
</dbReference>
<dbReference type="GO" id="GO:0005789">
    <property type="term" value="C:endoplasmic reticulum membrane"/>
    <property type="evidence" value="ECO:0007669"/>
    <property type="project" value="UniProtKB-SubCell"/>
</dbReference>
<keyword evidence="5 7" id="KW-0472">Membrane</keyword>
<reference evidence="10" key="1">
    <citation type="submission" date="2025-08" db="UniProtKB">
        <authorList>
            <consortium name="RefSeq"/>
        </authorList>
    </citation>
    <scope>IDENTIFICATION</scope>
</reference>
<name>A0AAJ6XRY1_POPEU</name>
<feature type="domain" description="Reticulon" evidence="8">
    <location>
        <begin position="195"/>
        <end position="255"/>
    </location>
</feature>
<evidence type="ECO:0000256" key="3">
    <source>
        <dbReference type="ARBA" id="ARBA00022824"/>
    </source>
</evidence>
<evidence type="ECO:0000313" key="10">
    <source>
        <dbReference type="RefSeq" id="XP_011029067.1"/>
    </source>
</evidence>
<evidence type="ECO:0000256" key="4">
    <source>
        <dbReference type="ARBA" id="ARBA00022989"/>
    </source>
</evidence>
<evidence type="ECO:0000259" key="8">
    <source>
        <dbReference type="Pfam" id="PF02453"/>
    </source>
</evidence>